<dbReference type="EMBL" id="AZFZ01000185">
    <property type="protein sequence ID" value="KRM35449.1"/>
    <property type="molecule type" value="Genomic_DNA"/>
</dbReference>
<dbReference type="AlphaFoldDB" id="A0A0R1Y652"/>
<evidence type="ECO:0000313" key="7">
    <source>
        <dbReference type="EMBL" id="KRM35449.1"/>
    </source>
</evidence>
<sequence length="155" mass="16865">MPAVVSKIDSVTDQTIKGVDLTSYQAEIAAGVKFYDFNGGLLDGNGLMELLKNNGVNYVNLKVAVNPFDANGNTYGQGQPTLQNAIKTAVLARNAGLKVNFTLLFSDAYTSDDVQKAPKNWPSDNEKLHSQVTAYIDDVISQFNNNLKLESMKTD</sequence>
<comment type="catalytic activity">
    <reaction evidence="1 6">
        <text>The enzyme specifically hydrolyzes (1-&gt;4)-beta-D-galactosidic linkages in type I arabinogalactans.</text>
        <dbReference type="EC" id="3.2.1.89"/>
    </reaction>
</comment>
<dbReference type="InterPro" id="IPR017853">
    <property type="entry name" value="GH"/>
</dbReference>
<dbReference type="GO" id="GO:0015926">
    <property type="term" value="F:glucosidase activity"/>
    <property type="evidence" value="ECO:0007669"/>
    <property type="project" value="InterPro"/>
</dbReference>
<comment type="caution">
    <text evidence="7">The sequence shown here is derived from an EMBL/GenBank/DDBJ whole genome shotgun (WGS) entry which is preliminary data.</text>
</comment>
<dbReference type="InterPro" id="IPR011683">
    <property type="entry name" value="Glyco_hydro_53"/>
</dbReference>
<dbReference type="GO" id="GO:0045490">
    <property type="term" value="P:pectin catabolic process"/>
    <property type="evidence" value="ECO:0007669"/>
    <property type="project" value="TreeGrafter"/>
</dbReference>
<dbReference type="RefSeq" id="WP_056980853.1">
    <property type="nucleotide sequence ID" value="NZ_AZFZ01000185.1"/>
</dbReference>
<protein>
    <recommendedName>
        <fullName evidence="3 6">Arabinogalactan endo-beta-1,4-galactanase</fullName>
        <ecNumber evidence="3 6">3.2.1.89</ecNumber>
    </recommendedName>
</protein>
<evidence type="ECO:0000256" key="6">
    <source>
        <dbReference type="RuleBase" id="RU361192"/>
    </source>
</evidence>
<evidence type="ECO:0000256" key="3">
    <source>
        <dbReference type="ARBA" id="ARBA00012556"/>
    </source>
</evidence>
<keyword evidence="4 6" id="KW-0378">Hydrolase</keyword>
<dbReference type="SUPFAM" id="SSF51445">
    <property type="entry name" value="(Trans)glycosidases"/>
    <property type="match status" value="1"/>
</dbReference>
<evidence type="ECO:0000256" key="1">
    <source>
        <dbReference type="ARBA" id="ARBA00001695"/>
    </source>
</evidence>
<evidence type="ECO:0000256" key="4">
    <source>
        <dbReference type="ARBA" id="ARBA00022801"/>
    </source>
</evidence>
<dbReference type="PATRIC" id="fig|1423786.4.peg.842"/>
<dbReference type="PANTHER" id="PTHR34983">
    <property type="entry name" value="ARABINOGALACTAN ENDO-BETA-1,4-GALACTANASE A"/>
    <property type="match status" value="1"/>
</dbReference>
<organism evidence="7 8">
    <name type="scientific">Lentilactobacillus parafarraginis DSM 18390 = JCM 14109</name>
    <dbReference type="NCBI Taxonomy" id="1423786"/>
    <lineage>
        <taxon>Bacteria</taxon>
        <taxon>Bacillati</taxon>
        <taxon>Bacillota</taxon>
        <taxon>Bacilli</taxon>
        <taxon>Lactobacillales</taxon>
        <taxon>Lactobacillaceae</taxon>
        <taxon>Lentilactobacillus</taxon>
    </lineage>
</organism>
<keyword evidence="5 6" id="KW-0326">Glycosidase</keyword>
<evidence type="ECO:0000256" key="5">
    <source>
        <dbReference type="ARBA" id="ARBA00023295"/>
    </source>
</evidence>
<name>A0A0R1Y652_9LACO</name>
<dbReference type="PANTHER" id="PTHR34983:SF1">
    <property type="entry name" value="ARABINOGALACTAN ENDO-BETA-1,4-GALACTANASE A"/>
    <property type="match status" value="1"/>
</dbReference>
<evidence type="ECO:0000313" key="8">
    <source>
        <dbReference type="Proteomes" id="UP000051010"/>
    </source>
</evidence>
<dbReference type="Gene3D" id="3.20.20.80">
    <property type="entry name" value="Glycosidases"/>
    <property type="match status" value="1"/>
</dbReference>
<accession>A0A0R1Y652</accession>
<dbReference type="Pfam" id="PF07745">
    <property type="entry name" value="Glyco_hydro_53"/>
    <property type="match status" value="1"/>
</dbReference>
<dbReference type="EC" id="3.2.1.89" evidence="3 6"/>
<dbReference type="Proteomes" id="UP000051010">
    <property type="component" value="Unassembled WGS sequence"/>
</dbReference>
<proteinExistence type="inferred from homology"/>
<reference evidence="7 8" key="1">
    <citation type="journal article" date="2015" name="Genome Announc.">
        <title>Expanding the biotechnology potential of lactobacilli through comparative genomics of 213 strains and associated genera.</title>
        <authorList>
            <person name="Sun Z."/>
            <person name="Harris H.M."/>
            <person name="McCann A."/>
            <person name="Guo C."/>
            <person name="Argimon S."/>
            <person name="Zhang W."/>
            <person name="Yang X."/>
            <person name="Jeffery I.B."/>
            <person name="Cooney J.C."/>
            <person name="Kagawa T.F."/>
            <person name="Liu W."/>
            <person name="Song Y."/>
            <person name="Salvetti E."/>
            <person name="Wrobel A."/>
            <person name="Rasinkangas P."/>
            <person name="Parkhill J."/>
            <person name="Rea M.C."/>
            <person name="O'Sullivan O."/>
            <person name="Ritari J."/>
            <person name="Douillard F.P."/>
            <person name="Paul Ross R."/>
            <person name="Yang R."/>
            <person name="Briner A.E."/>
            <person name="Felis G.E."/>
            <person name="de Vos W.M."/>
            <person name="Barrangou R."/>
            <person name="Klaenhammer T.R."/>
            <person name="Caufield P.W."/>
            <person name="Cui Y."/>
            <person name="Zhang H."/>
            <person name="O'Toole P.W."/>
        </authorList>
    </citation>
    <scope>NUCLEOTIDE SEQUENCE [LARGE SCALE GENOMIC DNA]</scope>
    <source>
        <strain evidence="7 8">DSM 18390</strain>
    </source>
</reference>
<evidence type="ECO:0000256" key="2">
    <source>
        <dbReference type="ARBA" id="ARBA00010687"/>
    </source>
</evidence>
<dbReference type="GO" id="GO:0031218">
    <property type="term" value="F:arabinogalactan endo-1,4-beta-galactosidase activity"/>
    <property type="evidence" value="ECO:0007669"/>
    <property type="project" value="UniProtKB-EC"/>
</dbReference>
<gene>
    <name evidence="7" type="ORF">FD47_GL000800</name>
</gene>
<comment type="similarity">
    <text evidence="2 6">Belongs to the glycosyl hydrolase 53 family.</text>
</comment>